<accession>A0ABS9SJU6</accession>
<evidence type="ECO:0000313" key="2">
    <source>
        <dbReference type="Proteomes" id="UP001202248"/>
    </source>
</evidence>
<evidence type="ECO:0000313" key="1">
    <source>
        <dbReference type="EMBL" id="MCH5598647.1"/>
    </source>
</evidence>
<sequence length="176" mass="19621">MIKTIYILILTLLIGVCGQTNPKADNQKNSEQTITTVGTTKTNQVTEILTKLDSIEKENNESVVASGDNITKAFVFLKDGDSTINLTANIRQDYRIFGYAKPDIKSERLLLLSVFTNDVENNPFGCNLGAYYETGGMDELTLKYISTTGNFVKATATDKTSNSTTIYFEKKWIEFE</sequence>
<comment type="caution">
    <text evidence="1">The sequence shown here is derived from an EMBL/GenBank/DDBJ whole genome shotgun (WGS) entry which is preliminary data.</text>
</comment>
<name>A0ABS9SJU6_9BACT</name>
<dbReference type="Proteomes" id="UP001202248">
    <property type="component" value="Unassembled WGS sequence"/>
</dbReference>
<protein>
    <submittedName>
        <fullName evidence="1">Uncharacterized protein</fullName>
    </submittedName>
</protein>
<dbReference type="RefSeq" id="WP_240830311.1">
    <property type="nucleotide sequence ID" value="NZ_JAKWBL010000002.1"/>
</dbReference>
<dbReference type="EMBL" id="JAKWBL010000002">
    <property type="protein sequence ID" value="MCH5598647.1"/>
    <property type="molecule type" value="Genomic_DNA"/>
</dbReference>
<organism evidence="1 2">
    <name type="scientific">Niabella ginsengisoli</name>
    <dbReference type="NCBI Taxonomy" id="522298"/>
    <lineage>
        <taxon>Bacteria</taxon>
        <taxon>Pseudomonadati</taxon>
        <taxon>Bacteroidota</taxon>
        <taxon>Chitinophagia</taxon>
        <taxon>Chitinophagales</taxon>
        <taxon>Chitinophagaceae</taxon>
        <taxon>Niabella</taxon>
    </lineage>
</organism>
<gene>
    <name evidence="1" type="ORF">MKP09_12360</name>
</gene>
<keyword evidence="2" id="KW-1185">Reference proteome</keyword>
<reference evidence="1 2" key="1">
    <citation type="submission" date="2022-02" db="EMBL/GenBank/DDBJ databases">
        <authorList>
            <person name="Min J."/>
        </authorList>
    </citation>
    <scope>NUCLEOTIDE SEQUENCE [LARGE SCALE GENOMIC DNA]</scope>
    <source>
        <strain evidence="1 2">GR10-1</strain>
    </source>
</reference>
<proteinExistence type="predicted"/>